<name>A0A841ALD4_9MICO</name>
<organism evidence="2 3">
    <name type="scientific">Conyzicola lurida</name>
    <dbReference type="NCBI Taxonomy" id="1172621"/>
    <lineage>
        <taxon>Bacteria</taxon>
        <taxon>Bacillati</taxon>
        <taxon>Actinomycetota</taxon>
        <taxon>Actinomycetes</taxon>
        <taxon>Micrococcales</taxon>
        <taxon>Microbacteriaceae</taxon>
        <taxon>Conyzicola</taxon>
    </lineage>
</organism>
<comment type="caution">
    <text evidence="2">The sequence shown here is derived from an EMBL/GenBank/DDBJ whole genome shotgun (WGS) entry which is preliminary data.</text>
</comment>
<dbReference type="Proteomes" id="UP000536685">
    <property type="component" value="Unassembled WGS sequence"/>
</dbReference>
<dbReference type="Pfam" id="PF25355">
    <property type="entry name" value="DUF7882"/>
    <property type="match status" value="1"/>
</dbReference>
<accession>A0A841ALD4</accession>
<evidence type="ECO:0000313" key="2">
    <source>
        <dbReference type="EMBL" id="MBB5842531.1"/>
    </source>
</evidence>
<feature type="domain" description="DUF7882" evidence="1">
    <location>
        <begin position="1"/>
        <end position="96"/>
    </location>
</feature>
<proteinExistence type="predicted"/>
<dbReference type="RefSeq" id="WP_184233944.1">
    <property type="nucleotide sequence ID" value="NZ_JACHMJ010000001.1"/>
</dbReference>
<gene>
    <name evidence="2" type="ORF">HD599_000854</name>
</gene>
<keyword evidence="3" id="KW-1185">Reference proteome</keyword>
<dbReference type="EMBL" id="JACHMJ010000001">
    <property type="protein sequence ID" value="MBB5842531.1"/>
    <property type="molecule type" value="Genomic_DNA"/>
</dbReference>
<dbReference type="InterPro" id="IPR057204">
    <property type="entry name" value="DUF7882"/>
</dbReference>
<protein>
    <recommendedName>
        <fullName evidence="1">DUF7882 domain-containing protein</fullName>
    </recommendedName>
</protein>
<evidence type="ECO:0000313" key="3">
    <source>
        <dbReference type="Proteomes" id="UP000536685"/>
    </source>
</evidence>
<reference evidence="2 3" key="1">
    <citation type="submission" date="2020-08" db="EMBL/GenBank/DDBJ databases">
        <title>Sequencing the genomes of 1000 actinobacteria strains.</title>
        <authorList>
            <person name="Klenk H.-P."/>
        </authorList>
    </citation>
    <scope>NUCLEOTIDE SEQUENCE [LARGE SCALE GENOMIC DNA]</scope>
    <source>
        <strain evidence="2 3">DSM 105784</strain>
    </source>
</reference>
<dbReference type="AlphaFoldDB" id="A0A841ALD4"/>
<evidence type="ECO:0000259" key="1">
    <source>
        <dbReference type="Pfam" id="PF25355"/>
    </source>
</evidence>
<sequence>MGKLLYAGGTASIEIDDRPLAHIRTVILAKLRRNESLAFTWESGSYGHPGKSTIWIHPAMPLQFDFYGSREVMLNRRWLDEMMASANSHAGLYVSAEPSFDVTVEEA</sequence>